<dbReference type="InterPro" id="IPR045010">
    <property type="entry name" value="MDR_fam"/>
</dbReference>
<sequence length="352" mass="38694">MAPVRNARVIYKSHPSTYLVPGETTQYDASQTIDIDNVPLNGGEFILQSIAVSSDPVIRLRMHAPEFKGFLPPFKIGERMEGFGVGRVIRSANEKYPNGTVLYGVLGFEEYAVRSDIDAFMPWIPMQKPDGLTWSLYVGAIGVPGETAYFGWRALAEEKAKTSKTVFISVAGGPVGTFLIQFIKLKHPELKIIASAGSQQKLDYMKSVGADVVINYKTEDVGAVLAQHGPLDIYWDMTAGPILGAALTNMNRYGLIVACGAISGYSAEQPPPVFNFNEIFQKSLTVRGFHATDFFEEYYAEFMREVPKLIEEGKITVLEQRYIGMENAEEALLSVHTGANFGKAVVILSDDA</sequence>
<dbReference type="Pfam" id="PF16884">
    <property type="entry name" value="ADH_N_2"/>
    <property type="match status" value="1"/>
</dbReference>
<dbReference type="Pfam" id="PF00107">
    <property type="entry name" value="ADH_zinc_N"/>
    <property type="match status" value="1"/>
</dbReference>
<feature type="domain" description="Oxidoreductase N-terminal" evidence="3">
    <location>
        <begin position="38"/>
        <end position="115"/>
    </location>
</feature>
<accession>A0A166A0I1</accession>
<gene>
    <name evidence="4" type="ORF">FIBSPDRAFT_899234</name>
</gene>
<dbReference type="EMBL" id="KV417668">
    <property type="protein sequence ID" value="KZP11121.1"/>
    <property type="molecule type" value="Genomic_DNA"/>
</dbReference>
<protein>
    <submittedName>
        <fullName evidence="4">Alcohol dehydrogenase</fullName>
    </submittedName>
</protein>
<dbReference type="PANTHER" id="PTHR43205">
    <property type="entry name" value="PROSTAGLANDIN REDUCTASE"/>
    <property type="match status" value="1"/>
</dbReference>
<proteinExistence type="predicted"/>
<dbReference type="InterPro" id="IPR011032">
    <property type="entry name" value="GroES-like_sf"/>
</dbReference>
<dbReference type="GO" id="GO:0016628">
    <property type="term" value="F:oxidoreductase activity, acting on the CH-CH group of donors, NAD or NADP as acceptor"/>
    <property type="evidence" value="ECO:0007669"/>
    <property type="project" value="InterPro"/>
</dbReference>
<evidence type="ECO:0000259" key="2">
    <source>
        <dbReference type="Pfam" id="PF00107"/>
    </source>
</evidence>
<dbReference type="InterPro" id="IPR036291">
    <property type="entry name" value="NAD(P)-bd_dom_sf"/>
</dbReference>
<dbReference type="SUPFAM" id="SSF50129">
    <property type="entry name" value="GroES-like"/>
    <property type="match status" value="1"/>
</dbReference>
<keyword evidence="1" id="KW-0560">Oxidoreductase</keyword>
<dbReference type="CDD" id="cd05288">
    <property type="entry name" value="PGDH"/>
    <property type="match status" value="1"/>
</dbReference>
<dbReference type="PANTHER" id="PTHR43205:SF7">
    <property type="entry name" value="PROSTAGLANDIN REDUCTASE 1"/>
    <property type="match status" value="1"/>
</dbReference>
<dbReference type="InterPro" id="IPR041694">
    <property type="entry name" value="ADH_N_2"/>
</dbReference>
<reference evidence="4 5" key="1">
    <citation type="journal article" date="2016" name="Mol. Biol. Evol.">
        <title>Comparative Genomics of Early-Diverging Mushroom-Forming Fungi Provides Insights into the Origins of Lignocellulose Decay Capabilities.</title>
        <authorList>
            <person name="Nagy L.G."/>
            <person name="Riley R."/>
            <person name="Tritt A."/>
            <person name="Adam C."/>
            <person name="Daum C."/>
            <person name="Floudas D."/>
            <person name="Sun H."/>
            <person name="Yadav J.S."/>
            <person name="Pangilinan J."/>
            <person name="Larsson K.H."/>
            <person name="Matsuura K."/>
            <person name="Barry K."/>
            <person name="Labutti K."/>
            <person name="Kuo R."/>
            <person name="Ohm R.A."/>
            <person name="Bhattacharya S.S."/>
            <person name="Shirouzu T."/>
            <person name="Yoshinaga Y."/>
            <person name="Martin F.M."/>
            <person name="Grigoriev I.V."/>
            <person name="Hibbett D.S."/>
        </authorList>
    </citation>
    <scope>NUCLEOTIDE SEQUENCE [LARGE SCALE GENOMIC DNA]</scope>
    <source>
        <strain evidence="4 5">CBS 109695</strain>
    </source>
</reference>
<name>A0A166A0I1_9AGAM</name>
<dbReference type="STRING" id="436010.A0A166A0I1"/>
<dbReference type="OrthoDB" id="809632at2759"/>
<feature type="domain" description="Alcohol dehydrogenase-like C-terminal" evidence="2">
    <location>
        <begin position="174"/>
        <end position="304"/>
    </location>
</feature>
<evidence type="ECO:0000313" key="5">
    <source>
        <dbReference type="Proteomes" id="UP000076532"/>
    </source>
</evidence>
<evidence type="ECO:0000256" key="1">
    <source>
        <dbReference type="ARBA" id="ARBA00023002"/>
    </source>
</evidence>
<evidence type="ECO:0000259" key="3">
    <source>
        <dbReference type="Pfam" id="PF16884"/>
    </source>
</evidence>
<keyword evidence="5" id="KW-1185">Reference proteome</keyword>
<dbReference type="Gene3D" id="3.40.50.720">
    <property type="entry name" value="NAD(P)-binding Rossmann-like Domain"/>
    <property type="match status" value="1"/>
</dbReference>
<evidence type="ECO:0000313" key="4">
    <source>
        <dbReference type="EMBL" id="KZP11121.1"/>
    </source>
</evidence>
<dbReference type="InterPro" id="IPR013149">
    <property type="entry name" value="ADH-like_C"/>
</dbReference>
<dbReference type="AlphaFoldDB" id="A0A166A0I1"/>
<dbReference type="Proteomes" id="UP000076532">
    <property type="component" value="Unassembled WGS sequence"/>
</dbReference>
<dbReference type="Gene3D" id="3.90.180.10">
    <property type="entry name" value="Medium-chain alcohol dehydrogenases, catalytic domain"/>
    <property type="match status" value="1"/>
</dbReference>
<dbReference type="SUPFAM" id="SSF51735">
    <property type="entry name" value="NAD(P)-binding Rossmann-fold domains"/>
    <property type="match status" value="1"/>
</dbReference>
<organism evidence="4 5">
    <name type="scientific">Athelia psychrophila</name>
    <dbReference type="NCBI Taxonomy" id="1759441"/>
    <lineage>
        <taxon>Eukaryota</taxon>
        <taxon>Fungi</taxon>
        <taxon>Dikarya</taxon>
        <taxon>Basidiomycota</taxon>
        <taxon>Agaricomycotina</taxon>
        <taxon>Agaricomycetes</taxon>
        <taxon>Agaricomycetidae</taxon>
        <taxon>Atheliales</taxon>
        <taxon>Atheliaceae</taxon>
        <taxon>Athelia</taxon>
    </lineage>
</organism>